<dbReference type="NCBIfam" id="TIGR00251">
    <property type="entry name" value="DUF167 family protein"/>
    <property type="match status" value="1"/>
</dbReference>
<evidence type="ECO:0000313" key="2">
    <source>
        <dbReference type="EMBL" id="KAJ5552559.1"/>
    </source>
</evidence>
<protein>
    <submittedName>
        <fullName evidence="2">Uncharacterized protein</fullName>
    </submittedName>
</protein>
<dbReference type="InterPro" id="IPR003746">
    <property type="entry name" value="DUF167"/>
</dbReference>
<sequence length="124" mass="13470">MNGKFPFLHLIKCAPRGNARGIYKLHLSCYVKPNSSANRVTALGTNRIDVSVAAAPRDGAANLAVSQIIAEVLKVPKSTVEVIRGAKAREKTLCITDLRIDDEEAFLQQATQALIDATETKHSR</sequence>
<dbReference type="GO" id="GO:0005737">
    <property type="term" value="C:cytoplasm"/>
    <property type="evidence" value="ECO:0007669"/>
    <property type="project" value="TreeGrafter"/>
</dbReference>
<dbReference type="AlphaFoldDB" id="A0AAD6D321"/>
<gene>
    <name evidence="2" type="ORF">N7494_001937</name>
</gene>
<proteinExistence type="inferred from homology"/>
<name>A0AAD6D321_9EURO</name>
<reference evidence="2 3" key="1">
    <citation type="journal article" date="2023" name="IMA Fungus">
        <title>Comparative genomic study of the Penicillium genus elucidates a diverse pangenome and 15 lateral gene transfer events.</title>
        <authorList>
            <person name="Petersen C."/>
            <person name="Sorensen T."/>
            <person name="Nielsen M.R."/>
            <person name="Sondergaard T.E."/>
            <person name="Sorensen J.L."/>
            <person name="Fitzpatrick D.A."/>
            <person name="Frisvad J.C."/>
            <person name="Nielsen K.L."/>
        </authorList>
    </citation>
    <scope>NUCLEOTIDE SEQUENCE [LARGE SCALE GENOMIC DNA]</scope>
    <source>
        <strain evidence="2 3">IBT 35679</strain>
    </source>
</reference>
<dbReference type="Proteomes" id="UP001220324">
    <property type="component" value="Unassembled WGS sequence"/>
</dbReference>
<evidence type="ECO:0000313" key="3">
    <source>
        <dbReference type="Proteomes" id="UP001220324"/>
    </source>
</evidence>
<dbReference type="SUPFAM" id="SSF69786">
    <property type="entry name" value="YggU-like"/>
    <property type="match status" value="1"/>
</dbReference>
<dbReference type="SMART" id="SM01152">
    <property type="entry name" value="DUF167"/>
    <property type="match status" value="1"/>
</dbReference>
<dbReference type="Pfam" id="PF02594">
    <property type="entry name" value="DUF167"/>
    <property type="match status" value="1"/>
</dbReference>
<comment type="caution">
    <text evidence="2">The sequence shown here is derived from an EMBL/GenBank/DDBJ whole genome shotgun (WGS) entry which is preliminary data.</text>
</comment>
<dbReference type="EMBL" id="JAQIZZ010000002">
    <property type="protein sequence ID" value="KAJ5552559.1"/>
    <property type="molecule type" value="Genomic_DNA"/>
</dbReference>
<dbReference type="Gene3D" id="3.30.1200.10">
    <property type="entry name" value="YggU-like"/>
    <property type="match status" value="1"/>
</dbReference>
<organism evidence="2 3">
    <name type="scientific">Penicillium frequentans</name>
    <dbReference type="NCBI Taxonomy" id="3151616"/>
    <lineage>
        <taxon>Eukaryota</taxon>
        <taxon>Fungi</taxon>
        <taxon>Dikarya</taxon>
        <taxon>Ascomycota</taxon>
        <taxon>Pezizomycotina</taxon>
        <taxon>Eurotiomycetes</taxon>
        <taxon>Eurotiomycetidae</taxon>
        <taxon>Eurotiales</taxon>
        <taxon>Aspergillaceae</taxon>
        <taxon>Penicillium</taxon>
    </lineage>
</organism>
<comment type="similarity">
    <text evidence="1">Belongs to the UPF0235 family.</text>
</comment>
<dbReference type="PANTHER" id="PTHR13420">
    <property type="entry name" value="UPF0235 PROTEIN C15ORF40"/>
    <property type="match status" value="1"/>
</dbReference>
<dbReference type="PANTHER" id="PTHR13420:SF7">
    <property type="entry name" value="UPF0235 PROTEIN C15ORF40"/>
    <property type="match status" value="1"/>
</dbReference>
<keyword evidence="3" id="KW-1185">Reference proteome</keyword>
<dbReference type="InterPro" id="IPR036591">
    <property type="entry name" value="YggU-like_sf"/>
</dbReference>
<accession>A0AAD6D321</accession>
<evidence type="ECO:0000256" key="1">
    <source>
        <dbReference type="ARBA" id="ARBA00010364"/>
    </source>
</evidence>
<dbReference type="HAMAP" id="MF_00634">
    <property type="entry name" value="UPF0235"/>
    <property type="match status" value="1"/>
</dbReference>